<dbReference type="Proteomes" id="UP000036790">
    <property type="component" value="Unassembled WGS sequence"/>
</dbReference>
<dbReference type="AlphaFoldDB" id="A0AAP0ZGX0"/>
<dbReference type="PANTHER" id="PTHR33803:SF3">
    <property type="entry name" value="BLL1974 PROTEIN"/>
    <property type="match status" value="1"/>
</dbReference>
<feature type="non-terminal residue" evidence="1">
    <location>
        <position position="1"/>
    </location>
</feature>
<accession>A0AAP0ZGX0</accession>
<name>A0AAP0ZGX0_9XANT</name>
<gene>
    <name evidence="1" type="ORF">ADT25_22860</name>
</gene>
<reference evidence="1 2" key="2">
    <citation type="submission" date="2015-09" db="EMBL/GenBank/DDBJ databases">
        <title>Draft genome sequence of Xanthomonas oryzae pv. USA str. X11-5A.</title>
        <authorList>
            <person name="Knight B.M."/>
            <person name="Roberts D.P."/>
            <person name="Lin D."/>
            <person name="Hari K."/>
            <person name="Fletcher J."/>
            <person name="Melcher U."/>
            <person name="Blagden T."/>
            <person name="Winegar R.A."/>
        </authorList>
    </citation>
    <scope>NUCLEOTIDE SEQUENCE [LARGE SCALE GENOMIC DNA]</scope>
    <source>
        <strain evidence="1 2">X11-5A</strain>
    </source>
</reference>
<reference evidence="1 2" key="1">
    <citation type="submission" date="2015-07" db="EMBL/GenBank/DDBJ databases">
        <authorList>
            <consortium name="Consortium for Microbial Forensics and Genomics (microFORGE)"/>
            <person name="Knight B.M."/>
            <person name="Roberts D.P."/>
            <person name="Lin D."/>
            <person name="Hari K."/>
            <person name="Fletcher J."/>
            <person name="Melcher U."/>
            <person name="Blagden T."/>
            <person name="Winegar R.A."/>
        </authorList>
    </citation>
    <scope>NUCLEOTIDE SEQUENCE [LARGE SCALE GENOMIC DNA]</scope>
    <source>
        <strain evidence="1 2">X11-5A</strain>
    </source>
</reference>
<evidence type="ECO:0000313" key="2">
    <source>
        <dbReference type="Proteomes" id="UP000036790"/>
    </source>
</evidence>
<protein>
    <submittedName>
        <fullName evidence="1">Transposase</fullName>
    </submittedName>
</protein>
<dbReference type="EMBL" id="LHUJ01000373">
    <property type="protein sequence ID" value="KOR39159.1"/>
    <property type="molecule type" value="Genomic_DNA"/>
</dbReference>
<feature type="non-terminal residue" evidence="1">
    <location>
        <position position="72"/>
    </location>
</feature>
<evidence type="ECO:0000313" key="1">
    <source>
        <dbReference type="EMBL" id="KOR39159.1"/>
    </source>
</evidence>
<organism evidence="1 2">
    <name type="scientific">Xanthomonas oryzae</name>
    <dbReference type="NCBI Taxonomy" id="347"/>
    <lineage>
        <taxon>Bacteria</taxon>
        <taxon>Pseudomonadati</taxon>
        <taxon>Pseudomonadota</taxon>
        <taxon>Gammaproteobacteria</taxon>
        <taxon>Lysobacterales</taxon>
        <taxon>Lysobacteraceae</taxon>
        <taxon>Xanthomonas</taxon>
    </lineage>
</organism>
<sequence length="72" mass="8025">DQVEACVRERISVWLERVQRLLTQRPKDKQKLYALHAPEVECMSKGKASSPYEFGVKVGIAVSARKGLIVGA</sequence>
<proteinExistence type="predicted"/>
<comment type="caution">
    <text evidence="1">The sequence shown here is derived from an EMBL/GenBank/DDBJ whole genome shotgun (WGS) entry which is preliminary data.</text>
</comment>
<dbReference type="PANTHER" id="PTHR33803">
    <property type="entry name" value="IS1478 TRANSPOSASE"/>
    <property type="match status" value="1"/>
</dbReference>